<evidence type="ECO:0000256" key="8">
    <source>
        <dbReference type="ARBA" id="ARBA00022475"/>
    </source>
</evidence>
<evidence type="ECO:0000256" key="5">
    <source>
        <dbReference type="ARBA" id="ARBA00010185"/>
    </source>
</evidence>
<dbReference type="Proteomes" id="UP000065807">
    <property type="component" value="Chromosome"/>
</dbReference>
<feature type="transmembrane region" description="Helical" evidence="19">
    <location>
        <begin position="92"/>
        <end position="112"/>
    </location>
</feature>
<evidence type="ECO:0000256" key="16">
    <source>
        <dbReference type="ARBA" id="ARBA00023209"/>
    </source>
</evidence>
<keyword evidence="16" id="KW-0594">Phospholipid biosynthesis</keyword>
<organism evidence="20 21">
    <name type="scientific">Limnochorda pilosa</name>
    <dbReference type="NCBI Taxonomy" id="1555112"/>
    <lineage>
        <taxon>Bacteria</taxon>
        <taxon>Bacillati</taxon>
        <taxon>Bacillota</taxon>
        <taxon>Limnochordia</taxon>
        <taxon>Limnochordales</taxon>
        <taxon>Limnochordaceae</taxon>
        <taxon>Limnochorda</taxon>
    </lineage>
</organism>
<evidence type="ECO:0000256" key="1">
    <source>
        <dbReference type="ARBA" id="ARBA00001698"/>
    </source>
</evidence>
<keyword evidence="21" id="KW-1185">Reference proteome</keyword>
<dbReference type="EMBL" id="AP014924">
    <property type="protein sequence ID" value="BAS27528.1"/>
    <property type="molecule type" value="Genomic_DNA"/>
</dbReference>
<evidence type="ECO:0000256" key="6">
    <source>
        <dbReference type="ARBA" id="ARBA00012487"/>
    </source>
</evidence>
<comment type="pathway">
    <text evidence="4">Lipid metabolism.</text>
</comment>
<keyword evidence="10 18" id="KW-0808">Transferase</keyword>
<evidence type="ECO:0000313" key="21">
    <source>
        <dbReference type="Proteomes" id="UP000065807"/>
    </source>
</evidence>
<comment type="similarity">
    <text evidence="5 18">Belongs to the CDS family.</text>
</comment>
<evidence type="ECO:0000256" key="2">
    <source>
        <dbReference type="ARBA" id="ARBA00004651"/>
    </source>
</evidence>
<dbReference type="GO" id="GO:0005886">
    <property type="term" value="C:plasma membrane"/>
    <property type="evidence" value="ECO:0007669"/>
    <property type="project" value="UniProtKB-SubCell"/>
</dbReference>
<dbReference type="PROSITE" id="PS01315">
    <property type="entry name" value="CDS"/>
    <property type="match status" value="1"/>
</dbReference>
<dbReference type="PATRIC" id="fig|1555112.3.peg.1715"/>
<sequence length="285" mass="28897">MRRPAAAGVPREAGGATLRARVVTGVLGAPVMLAALWGGGAFWLGLVAVVGLLGVPEVAHLYGRERWKAPPDVLALAVLLPIAFAYHAGGKLAWPGGPLVAALALPVVYALLRELFRAEPRLLTAAAVASVTVLYWGGLLAHLVLLRALPLGLAYGLVLVAGTWGADIAAYAVGRRWGRRPLAPRLSPGKTVEGTAAGQGVGFAAAAATGWLLGLGTTGSLIAGAAVVVSAALGDLVESGLKREAGVKDSGALLPGHGGVLDRFDSLLIAGTLLYYVALAQQGLL</sequence>
<evidence type="ECO:0000256" key="10">
    <source>
        <dbReference type="ARBA" id="ARBA00022679"/>
    </source>
</evidence>
<evidence type="ECO:0000256" key="19">
    <source>
        <dbReference type="SAM" id="Phobius"/>
    </source>
</evidence>
<dbReference type="PANTHER" id="PTHR46382">
    <property type="entry name" value="PHOSPHATIDATE CYTIDYLYLTRANSFERASE"/>
    <property type="match status" value="1"/>
</dbReference>
<dbReference type="GO" id="GO:0016024">
    <property type="term" value="P:CDP-diacylglycerol biosynthetic process"/>
    <property type="evidence" value="ECO:0007669"/>
    <property type="project" value="UniProtKB-UniPathway"/>
</dbReference>
<dbReference type="EC" id="2.7.7.41" evidence="6 18"/>
<evidence type="ECO:0000256" key="13">
    <source>
        <dbReference type="ARBA" id="ARBA00022989"/>
    </source>
</evidence>
<dbReference type="Pfam" id="PF01148">
    <property type="entry name" value="CTP_transf_1"/>
    <property type="match status" value="1"/>
</dbReference>
<dbReference type="PANTHER" id="PTHR46382:SF1">
    <property type="entry name" value="PHOSPHATIDATE CYTIDYLYLTRANSFERASE"/>
    <property type="match status" value="1"/>
</dbReference>
<evidence type="ECO:0000256" key="14">
    <source>
        <dbReference type="ARBA" id="ARBA00023098"/>
    </source>
</evidence>
<comment type="pathway">
    <text evidence="3 18">Phospholipid metabolism; CDP-diacylglycerol biosynthesis; CDP-diacylglycerol from sn-glycerol 3-phosphate: step 3/3.</text>
</comment>
<dbReference type="RefSeq" id="WP_082726021.1">
    <property type="nucleotide sequence ID" value="NZ_AP014924.1"/>
</dbReference>
<feature type="transmembrane region" description="Helical" evidence="19">
    <location>
        <begin position="69"/>
        <end position="86"/>
    </location>
</feature>
<dbReference type="UniPathway" id="UPA00557">
    <property type="reaction ID" value="UER00614"/>
</dbReference>
<dbReference type="STRING" id="1555112.LIP_1682"/>
<protein>
    <recommendedName>
        <fullName evidence="7 18">Phosphatidate cytidylyltransferase</fullName>
        <ecNumber evidence="6 18">2.7.7.41</ecNumber>
    </recommendedName>
</protein>
<keyword evidence="13 19" id="KW-1133">Transmembrane helix</keyword>
<accession>A0A0K2SK86</accession>
<comment type="subcellular location">
    <subcellularLocation>
        <location evidence="2">Cell membrane</location>
        <topology evidence="2">Multi-pass membrane protein</topology>
    </subcellularLocation>
</comment>
<feature type="transmembrane region" description="Helical" evidence="19">
    <location>
        <begin position="152"/>
        <end position="173"/>
    </location>
</feature>
<dbReference type="GO" id="GO:0004605">
    <property type="term" value="F:phosphatidate cytidylyltransferase activity"/>
    <property type="evidence" value="ECO:0007669"/>
    <property type="project" value="UniProtKB-EC"/>
</dbReference>
<feature type="transmembrane region" description="Helical" evidence="19">
    <location>
        <begin position="124"/>
        <end position="146"/>
    </location>
</feature>
<comment type="catalytic activity">
    <reaction evidence="1 18">
        <text>a 1,2-diacyl-sn-glycero-3-phosphate + CTP + H(+) = a CDP-1,2-diacyl-sn-glycerol + diphosphate</text>
        <dbReference type="Rhea" id="RHEA:16229"/>
        <dbReference type="ChEBI" id="CHEBI:15378"/>
        <dbReference type="ChEBI" id="CHEBI:33019"/>
        <dbReference type="ChEBI" id="CHEBI:37563"/>
        <dbReference type="ChEBI" id="CHEBI:58332"/>
        <dbReference type="ChEBI" id="CHEBI:58608"/>
        <dbReference type="EC" id="2.7.7.41"/>
    </reaction>
</comment>
<keyword evidence="12 18" id="KW-0548">Nucleotidyltransferase</keyword>
<evidence type="ECO:0000256" key="9">
    <source>
        <dbReference type="ARBA" id="ARBA00022516"/>
    </source>
</evidence>
<dbReference type="AlphaFoldDB" id="A0A0K2SK86"/>
<evidence type="ECO:0000256" key="4">
    <source>
        <dbReference type="ARBA" id="ARBA00005189"/>
    </source>
</evidence>
<dbReference type="InterPro" id="IPR000374">
    <property type="entry name" value="PC_trans"/>
</dbReference>
<evidence type="ECO:0000256" key="7">
    <source>
        <dbReference type="ARBA" id="ARBA00019373"/>
    </source>
</evidence>
<reference evidence="21" key="1">
    <citation type="submission" date="2015-07" db="EMBL/GenBank/DDBJ databases">
        <title>Complete genome sequence and phylogenetic analysis of Limnochorda pilosa.</title>
        <authorList>
            <person name="Watanabe M."/>
            <person name="Kojima H."/>
            <person name="Fukui M."/>
        </authorList>
    </citation>
    <scope>NUCLEOTIDE SEQUENCE [LARGE SCALE GENOMIC DNA]</scope>
    <source>
        <strain evidence="21">HC45</strain>
    </source>
</reference>
<evidence type="ECO:0000256" key="3">
    <source>
        <dbReference type="ARBA" id="ARBA00005119"/>
    </source>
</evidence>
<evidence type="ECO:0000256" key="18">
    <source>
        <dbReference type="RuleBase" id="RU003938"/>
    </source>
</evidence>
<feature type="transmembrane region" description="Helical" evidence="19">
    <location>
        <begin position="219"/>
        <end position="237"/>
    </location>
</feature>
<dbReference type="KEGG" id="lpil:LIP_1682"/>
<gene>
    <name evidence="20" type="ORF">LIP_1682</name>
</gene>
<keyword evidence="11 18" id="KW-0812">Transmembrane</keyword>
<evidence type="ECO:0000313" key="20">
    <source>
        <dbReference type="EMBL" id="BAS27528.1"/>
    </source>
</evidence>
<proteinExistence type="inferred from homology"/>
<keyword evidence="9" id="KW-0444">Lipid biosynthesis</keyword>
<keyword evidence="15 19" id="KW-0472">Membrane</keyword>
<keyword evidence="8" id="KW-1003">Cell membrane</keyword>
<evidence type="ECO:0000256" key="12">
    <source>
        <dbReference type="ARBA" id="ARBA00022695"/>
    </source>
</evidence>
<name>A0A0K2SK86_LIMPI</name>
<reference evidence="21" key="2">
    <citation type="journal article" date="2016" name="Int. J. Syst. Evol. Microbiol.">
        <title>Complete genome sequence and cell structure of Limnochorda pilosa, a Gram-negative spore-former within the phylum Firmicutes.</title>
        <authorList>
            <person name="Watanabe M."/>
            <person name="Kojima H."/>
            <person name="Fukui M."/>
        </authorList>
    </citation>
    <scope>NUCLEOTIDE SEQUENCE [LARGE SCALE GENOMIC DNA]</scope>
    <source>
        <strain evidence="21">HC45</strain>
    </source>
</reference>
<evidence type="ECO:0000256" key="11">
    <source>
        <dbReference type="ARBA" id="ARBA00022692"/>
    </source>
</evidence>
<evidence type="ECO:0000256" key="17">
    <source>
        <dbReference type="ARBA" id="ARBA00023264"/>
    </source>
</evidence>
<evidence type="ECO:0000256" key="15">
    <source>
        <dbReference type="ARBA" id="ARBA00023136"/>
    </source>
</evidence>
<keyword evidence="17" id="KW-1208">Phospholipid metabolism</keyword>
<dbReference type="OrthoDB" id="9799199at2"/>
<keyword evidence="14" id="KW-0443">Lipid metabolism</keyword>